<sequence length="73" mass="7859">MKAITHCDGCNARFRFGQPSAEFGLDDDAGIPIRYRLCGPCFIAITDDTEQGRFINARATATASKRAHGVIAA</sequence>
<comment type="caution">
    <text evidence="1">The sequence shown here is derived from an EMBL/GenBank/DDBJ whole genome shotgun (WGS) entry which is preliminary data.</text>
</comment>
<reference evidence="1 2" key="1">
    <citation type="submission" date="2017-02" db="EMBL/GenBank/DDBJ databases">
        <title>Whole genome sequencing of Rhodanobacter lindaniclasticus DSM 17932.</title>
        <authorList>
            <person name="Kumar S."/>
            <person name="Patil P."/>
            <person name="Patil P.B."/>
        </authorList>
    </citation>
    <scope>NUCLEOTIDE SEQUENCE [LARGE SCALE GENOMIC DNA]</scope>
    <source>
        <strain evidence="1 2">DSM 17932</strain>
    </source>
</reference>
<accession>A0A4V3URQ1</accession>
<dbReference type="OrthoDB" id="9998075at2"/>
<evidence type="ECO:0000313" key="2">
    <source>
        <dbReference type="Proteomes" id="UP000306317"/>
    </source>
</evidence>
<dbReference type="AlphaFoldDB" id="A0A4V3URQ1"/>
<gene>
    <name evidence="1" type="ORF">B1991_18250</name>
</gene>
<name>A0A4V3URQ1_9GAMM</name>
<evidence type="ECO:0000313" key="1">
    <source>
        <dbReference type="EMBL" id="THD03721.1"/>
    </source>
</evidence>
<dbReference type="EMBL" id="MWIO01000090">
    <property type="protein sequence ID" value="THD03721.1"/>
    <property type="molecule type" value="Genomic_DNA"/>
</dbReference>
<protein>
    <submittedName>
        <fullName evidence="1">Uncharacterized protein</fullName>
    </submittedName>
</protein>
<keyword evidence="2" id="KW-1185">Reference proteome</keyword>
<dbReference type="RefSeq" id="WP_136260107.1">
    <property type="nucleotide sequence ID" value="NZ_MWIO01000090.1"/>
</dbReference>
<proteinExistence type="predicted"/>
<dbReference type="Proteomes" id="UP000306317">
    <property type="component" value="Unassembled WGS sequence"/>
</dbReference>
<organism evidence="1 2">
    <name type="scientific">Rhodanobacter lindaniclasticus</name>
    <dbReference type="NCBI Taxonomy" id="75310"/>
    <lineage>
        <taxon>Bacteria</taxon>
        <taxon>Pseudomonadati</taxon>
        <taxon>Pseudomonadota</taxon>
        <taxon>Gammaproteobacteria</taxon>
        <taxon>Lysobacterales</taxon>
        <taxon>Rhodanobacteraceae</taxon>
        <taxon>Rhodanobacter</taxon>
    </lineage>
</organism>